<sequence>MEDGTVTKAGWRALTRERALLYAGDRRGVHTEGRRIRETLLRRIRHVGRLSTHFLALPETDEQRAYRGTLLARVAASYTPVARCPLLGSGSMYFASPADSRERKGPQSVAEMPCPCLSSRH</sequence>
<name>A0A9J6H857_HAELO</name>
<keyword evidence="3" id="KW-1185">Reference proteome</keyword>
<proteinExistence type="predicted"/>
<feature type="region of interest" description="Disordered" evidence="1">
    <location>
        <begin position="96"/>
        <end position="121"/>
    </location>
</feature>
<evidence type="ECO:0000313" key="2">
    <source>
        <dbReference type="EMBL" id="KAH9383436.1"/>
    </source>
</evidence>
<protein>
    <submittedName>
        <fullName evidence="2">Uncharacterized protein</fullName>
    </submittedName>
</protein>
<gene>
    <name evidence="2" type="ORF">HPB48_024787</name>
</gene>
<dbReference type="Proteomes" id="UP000821853">
    <property type="component" value="Unassembled WGS sequence"/>
</dbReference>
<organism evidence="2 3">
    <name type="scientific">Haemaphysalis longicornis</name>
    <name type="common">Bush tick</name>
    <dbReference type="NCBI Taxonomy" id="44386"/>
    <lineage>
        <taxon>Eukaryota</taxon>
        <taxon>Metazoa</taxon>
        <taxon>Ecdysozoa</taxon>
        <taxon>Arthropoda</taxon>
        <taxon>Chelicerata</taxon>
        <taxon>Arachnida</taxon>
        <taxon>Acari</taxon>
        <taxon>Parasitiformes</taxon>
        <taxon>Ixodida</taxon>
        <taxon>Ixodoidea</taxon>
        <taxon>Ixodidae</taxon>
        <taxon>Haemaphysalinae</taxon>
        <taxon>Haemaphysalis</taxon>
    </lineage>
</organism>
<dbReference type="VEuPathDB" id="VectorBase:HLOH_053169"/>
<dbReference type="EMBL" id="JABSTR010001094">
    <property type="protein sequence ID" value="KAH9383436.1"/>
    <property type="molecule type" value="Genomic_DNA"/>
</dbReference>
<reference evidence="2 3" key="1">
    <citation type="journal article" date="2020" name="Cell">
        <title>Large-Scale Comparative Analyses of Tick Genomes Elucidate Their Genetic Diversity and Vector Capacities.</title>
        <authorList>
            <consortium name="Tick Genome and Microbiome Consortium (TIGMIC)"/>
            <person name="Jia N."/>
            <person name="Wang J."/>
            <person name="Shi W."/>
            <person name="Du L."/>
            <person name="Sun Y."/>
            <person name="Zhan W."/>
            <person name="Jiang J.F."/>
            <person name="Wang Q."/>
            <person name="Zhang B."/>
            <person name="Ji P."/>
            <person name="Bell-Sakyi L."/>
            <person name="Cui X.M."/>
            <person name="Yuan T.T."/>
            <person name="Jiang B.G."/>
            <person name="Yang W.F."/>
            <person name="Lam T.T."/>
            <person name="Chang Q.C."/>
            <person name="Ding S.J."/>
            <person name="Wang X.J."/>
            <person name="Zhu J.G."/>
            <person name="Ruan X.D."/>
            <person name="Zhao L."/>
            <person name="Wei J.T."/>
            <person name="Ye R.Z."/>
            <person name="Que T.C."/>
            <person name="Du C.H."/>
            <person name="Zhou Y.H."/>
            <person name="Cheng J.X."/>
            <person name="Dai P.F."/>
            <person name="Guo W.B."/>
            <person name="Han X.H."/>
            <person name="Huang E.J."/>
            <person name="Li L.F."/>
            <person name="Wei W."/>
            <person name="Gao Y.C."/>
            <person name="Liu J.Z."/>
            <person name="Shao H.Z."/>
            <person name="Wang X."/>
            <person name="Wang C.C."/>
            <person name="Yang T.C."/>
            <person name="Huo Q.B."/>
            <person name="Li W."/>
            <person name="Chen H.Y."/>
            <person name="Chen S.E."/>
            <person name="Zhou L.G."/>
            <person name="Ni X.B."/>
            <person name="Tian J.H."/>
            <person name="Sheng Y."/>
            <person name="Liu T."/>
            <person name="Pan Y.S."/>
            <person name="Xia L.Y."/>
            <person name="Li J."/>
            <person name="Zhao F."/>
            <person name="Cao W.C."/>
        </authorList>
    </citation>
    <scope>NUCLEOTIDE SEQUENCE [LARGE SCALE GENOMIC DNA]</scope>
    <source>
        <strain evidence="2">HaeL-2018</strain>
    </source>
</reference>
<accession>A0A9J6H857</accession>
<evidence type="ECO:0000256" key="1">
    <source>
        <dbReference type="SAM" id="MobiDB-lite"/>
    </source>
</evidence>
<evidence type="ECO:0000313" key="3">
    <source>
        <dbReference type="Proteomes" id="UP000821853"/>
    </source>
</evidence>
<comment type="caution">
    <text evidence="2">The sequence shown here is derived from an EMBL/GenBank/DDBJ whole genome shotgun (WGS) entry which is preliminary data.</text>
</comment>
<dbReference type="AlphaFoldDB" id="A0A9J6H857"/>